<evidence type="ECO:0008006" key="3">
    <source>
        <dbReference type="Google" id="ProtNLM"/>
    </source>
</evidence>
<reference evidence="2" key="2">
    <citation type="submission" date="2015-01" db="EMBL/GenBank/DDBJ databases">
        <title>Evolutionary Origins and Diversification of the Mycorrhizal Mutualists.</title>
        <authorList>
            <consortium name="DOE Joint Genome Institute"/>
            <consortium name="Mycorrhizal Genomics Consortium"/>
            <person name="Kohler A."/>
            <person name="Kuo A."/>
            <person name="Nagy L.G."/>
            <person name="Floudas D."/>
            <person name="Copeland A."/>
            <person name="Barry K.W."/>
            <person name="Cichocki N."/>
            <person name="Veneault-Fourrey C."/>
            <person name="LaButti K."/>
            <person name="Lindquist E.A."/>
            <person name="Lipzen A."/>
            <person name="Lundell T."/>
            <person name="Morin E."/>
            <person name="Murat C."/>
            <person name="Riley R."/>
            <person name="Ohm R."/>
            <person name="Sun H."/>
            <person name="Tunlid A."/>
            <person name="Henrissat B."/>
            <person name="Grigoriev I.V."/>
            <person name="Hibbett D.S."/>
            <person name="Martin F."/>
        </authorList>
    </citation>
    <scope>NUCLEOTIDE SEQUENCE [LARGE SCALE GENOMIC DNA]</scope>
    <source>
        <strain evidence="2">MUT 4182</strain>
    </source>
</reference>
<dbReference type="HOGENOM" id="CLU_1088041_0_0_1"/>
<feature type="non-terminal residue" evidence="1">
    <location>
        <position position="256"/>
    </location>
</feature>
<dbReference type="InterPro" id="IPR011990">
    <property type="entry name" value="TPR-like_helical_dom_sf"/>
</dbReference>
<dbReference type="Gene3D" id="1.25.40.10">
    <property type="entry name" value="Tetratricopeptide repeat domain"/>
    <property type="match status" value="1"/>
</dbReference>
<evidence type="ECO:0000313" key="1">
    <source>
        <dbReference type="EMBL" id="KIO20941.1"/>
    </source>
</evidence>
<dbReference type="SUPFAM" id="SSF48452">
    <property type="entry name" value="TPR-like"/>
    <property type="match status" value="1"/>
</dbReference>
<dbReference type="Proteomes" id="UP000054248">
    <property type="component" value="Unassembled WGS sequence"/>
</dbReference>
<dbReference type="OrthoDB" id="431454at2759"/>
<sequence>MAIKLRVSQLQGLCDEAPYTQGGTTQHARVYVAKRMVSPRVIGARSLTREIHDKGLQQLSGQLSFEARPTDGQDPRCTPTPATADHQTRFAVLLENLGDLESWKGNPEKSSAYLGKVLQLYQEQADTKGIASVLRKQTVATDRISDYVKLRTIATTALEHCRALKDALGIAEASFYLGFSVDALGARDKALPILHESLEIRRTHGDEVGVVQCLERIGDIQRRKGEKRVVLSILDEAVAIASRSGDRLGLVLALHI</sequence>
<protein>
    <recommendedName>
        <fullName evidence="3">MalT-like TPR region domain-containing protein</fullName>
    </recommendedName>
</protein>
<dbReference type="EMBL" id="KN823155">
    <property type="protein sequence ID" value="KIO20941.1"/>
    <property type="molecule type" value="Genomic_DNA"/>
</dbReference>
<name>A0A0C3Q8Z4_9AGAM</name>
<proteinExistence type="predicted"/>
<keyword evidence="2" id="KW-1185">Reference proteome</keyword>
<organism evidence="1 2">
    <name type="scientific">Tulasnella calospora MUT 4182</name>
    <dbReference type="NCBI Taxonomy" id="1051891"/>
    <lineage>
        <taxon>Eukaryota</taxon>
        <taxon>Fungi</taxon>
        <taxon>Dikarya</taxon>
        <taxon>Basidiomycota</taxon>
        <taxon>Agaricomycotina</taxon>
        <taxon>Agaricomycetes</taxon>
        <taxon>Cantharellales</taxon>
        <taxon>Tulasnellaceae</taxon>
        <taxon>Tulasnella</taxon>
    </lineage>
</organism>
<gene>
    <name evidence="1" type="ORF">M407DRAFT_29440</name>
</gene>
<dbReference type="AlphaFoldDB" id="A0A0C3Q8Z4"/>
<accession>A0A0C3Q8Z4</accession>
<reference evidence="1 2" key="1">
    <citation type="submission" date="2014-04" db="EMBL/GenBank/DDBJ databases">
        <authorList>
            <consortium name="DOE Joint Genome Institute"/>
            <person name="Kuo A."/>
            <person name="Girlanda M."/>
            <person name="Perotto S."/>
            <person name="Kohler A."/>
            <person name="Nagy L.G."/>
            <person name="Floudas D."/>
            <person name="Copeland A."/>
            <person name="Barry K.W."/>
            <person name="Cichocki N."/>
            <person name="Veneault-Fourrey C."/>
            <person name="LaButti K."/>
            <person name="Lindquist E.A."/>
            <person name="Lipzen A."/>
            <person name="Lundell T."/>
            <person name="Morin E."/>
            <person name="Murat C."/>
            <person name="Sun H."/>
            <person name="Tunlid A."/>
            <person name="Henrissat B."/>
            <person name="Grigoriev I.V."/>
            <person name="Hibbett D.S."/>
            <person name="Martin F."/>
            <person name="Nordberg H.P."/>
            <person name="Cantor M.N."/>
            <person name="Hua S.X."/>
        </authorList>
    </citation>
    <scope>NUCLEOTIDE SEQUENCE [LARGE SCALE GENOMIC DNA]</scope>
    <source>
        <strain evidence="1 2">MUT 4182</strain>
    </source>
</reference>
<evidence type="ECO:0000313" key="2">
    <source>
        <dbReference type="Proteomes" id="UP000054248"/>
    </source>
</evidence>